<keyword evidence="1" id="KW-1133">Transmembrane helix</keyword>
<keyword evidence="1" id="KW-0472">Membrane</keyword>
<evidence type="ECO:0000313" key="3">
    <source>
        <dbReference type="Proteomes" id="UP000243950"/>
    </source>
</evidence>
<accession>A0A1I1WSZ3</accession>
<dbReference type="AlphaFoldDB" id="A0A1I1WSZ3"/>
<feature type="transmembrane region" description="Helical" evidence="1">
    <location>
        <begin position="55"/>
        <end position="77"/>
    </location>
</feature>
<gene>
    <name evidence="2" type="ORF">SAMN05216372_106147</name>
</gene>
<protein>
    <submittedName>
        <fullName evidence="2">Uncharacterized protein</fullName>
    </submittedName>
</protein>
<feature type="transmembrane region" description="Helical" evidence="1">
    <location>
        <begin position="116"/>
        <end position="133"/>
    </location>
</feature>
<feature type="transmembrane region" description="Helical" evidence="1">
    <location>
        <begin position="84"/>
        <end position="104"/>
    </location>
</feature>
<dbReference type="RefSeq" id="WP_143103605.1">
    <property type="nucleotide sequence ID" value="NZ_BSSG01000006.1"/>
</dbReference>
<feature type="transmembrane region" description="Helical" evidence="1">
    <location>
        <begin position="27"/>
        <end position="49"/>
    </location>
</feature>
<reference evidence="3" key="1">
    <citation type="submission" date="2016-10" db="EMBL/GenBank/DDBJ databases">
        <authorList>
            <person name="Varghese N."/>
            <person name="Submissions S."/>
        </authorList>
    </citation>
    <scope>NUCLEOTIDE SEQUENCE [LARGE SCALE GENOMIC DNA]</scope>
    <source>
        <strain evidence="3">JCM 2783</strain>
    </source>
</reference>
<evidence type="ECO:0000256" key="1">
    <source>
        <dbReference type="SAM" id="Phobius"/>
    </source>
</evidence>
<evidence type="ECO:0000313" key="2">
    <source>
        <dbReference type="EMBL" id="SFD97498.1"/>
    </source>
</evidence>
<name>A0A1I1WSZ3_PSEOC</name>
<keyword evidence="3" id="KW-1185">Reference proteome</keyword>
<dbReference type="Proteomes" id="UP000243950">
    <property type="component" value="Unassembled WGS sequence"/>
</dbReference>
<keyword evidence="1" id="KW-0812">Transmembrane</keyword>
<proteinExistence type="predicted"/>
<dbReference type="EMBL" id="FOMO01000006">
    <property type="protein sequence ID" value="SFD97498.1"/>
    <property type="molecule type" value="Genomic_DNA"/>
</dbReference>
<organism evidence="2 3">
    <name type="scientific">Pseudomonas straminea</name>
    <dbReference type="NCBI Taxonomy" id="47882"/>
    <lineage>
        <taxon>Bacteria</taxon>
        <taxon>Pseudomonadati</taxon>
        <taxon>Pseudomonadota</taxon>
        <taxon>Gammaproteobacteria</taxon>
        <taxon>Pseudomonadales</taxon>
        <taxon>Pseudomonadaceae</taxon>
        <taxon>Phytopseudomonas</taxon>
    </lineage>
</organism>
<sequence length="149" mass="16823">MSDFNPYRPPSSSTVAEAMPGTRGLRWFYQLPNLLYTGFVVLSTFGLVIMKPDMFLEAIAIPALLIIYAPILCFLLVRWGTPRLVRFCLWLQGGVVLWVIYLLIDSLRDHSEDVLGGSIYLGINLFALFGGLLQARARSLPKEFIDERP</sequence>